<feature type="coiled-coil region" evidence="1">
    <location>
        <begin position="194"/>
        <end position="221"/>
    </location>
</feature>
<sequence length="225" mass="24553">MKKLMLVLFILGVGKISTAQTNVLNQNGNVGIGNASPSVLLHIGSGSGPLHVGSQEGILFKSGSGDRSLMEIHSPGGENRFVLQSLSYGFYLAGLDQKPLLLQSTGGKVTIGTDNPDPNALLTVKGNIASREVKVVATAGADFVFNENYELPSLKEVEKYIFENKHLPEVPSAQEMIANGVELGKMNILLLQKIEELTLYMIKKDKEIEELRNEVRKIKMSYLKK</sequence>
<dbReference type="OrthoDB" id="9808753at2"/>
<evidence type="ECO:0000256" key="1">
    <source>
        <dbReference type="SAM" id="Coils"/>
    </source>
</evidence>
<protein>
    <recommendedName>
        <fullName evidence="5">DUF4369 domain-containing protein</fullName>
    </recommendedName>
</protein>
<keyword evidence="4" id="KW-1185">Reference proteome</keyword>
<proteinExistence type="predicted"/>
<feature type="signal peptide" evidence="2">
    <location>
        <begin position="1"/>
        <end position="19"/>
    </location>
</feature>
<organism evidence="3 4">
    <name type="scientific">Pedobacter hiemivivus</name>
    <dbReference type="NCBI Taxonomy" id="2530454"/>
    <lineage>
        <taxon>Bacteria</taxon>
        <taxon>Pseudomonadati</taxon>
        <taxon>Bacteroidota</taxon>
        <taxon>Sphingobacteriia</taxon>
        <taxon>Sphingobacteriales</taxon>
        <taxon>Sphingobacteriaceae</taxon>
        <taxon>Pedobacter</taxon>
    </lineage>
</organism>
<evidence type="ECO:0000313" key="4">
    <source>
        <dbReference type="Proteomes" id="UP000291117"/>
    </source>
</evidence>
<keyword evidence="2" id="KW-0732">Signal</keyword>
<dbReference type="RefSeq" id="WP_131608038.1">
    <property type="nucleotide sequence ID" value="NZ_SJSM01000003.1"/>
</dbReference>
<feature type="chain" id="PRO_5021004599" description="DUF4369 domain-containing protein" evidence="2">
    <location>
        <begin position="20"/>
        <end position="225"/>
    </location>
</feature>
<accession>A0A4R0NBS4</accession>
<keyword evidence="1" id="KW-0175">Coiled coil</keyword>
<dbReference type="EMBL" id="SJSM01000003">
    <property type="protein sequence ID" value="TCC97678.1"/>
    <property type="molecule type" value="Genomic_DNA"/>
</dbReference>
<name>A0A4R0NBS4_9SPHI</name>
<evidence type="ECO:0000256" key="2">
    <source>
        <dbReference type="SAM" id="SignalP"/>
    </source>
</evidence>
<gene>
    <name evidence="3" type="ORF">EZ444_07110</name>
</gene>
<evidence type="ECO:0000313" key="3">
    <source>
        <dbReference type="EMBL" id="TCC97678.1"/>
    </source>
</evidence>
<dbReference type="Proteomes" id="UP000291117">
    <property type="component" value="Unassembled WGS sequence"/>
</dbReference>
<comment type="caution">
    <text evidence="3">The sequence shown here is derived from an EMBL/GenBank/DDBJ whole genome shotgun (WGS) entry which is preliminary data.</text>
</comment>
<reference evidence="3 4" key="1">
    <citation type="submission" date="2019-02" db="EMBL/GenBank/DDBJ databases">
        <title>Pedobacter sp. RP-3-8 sp. nov., isolated from Arctic soil.</title>
        <authorList>
            <person name="Dahal R.H."/>
        </authorList>
    </citation>
    <scope>NUCLEOTIDE SEQUENCE [LARGE SCALE GENOMIC DNA]</scope>
    <source>
        <strain evidence="3 4">RP-3-8</strain>
    </source>
</reference>
<dbReference type="AlphaFoldDB" id="A0A4R0NBS4"/>
<evidence type="ECO:0008006" key="5">
    <source>
        <dbReference type="Google" id="ProtNLM"/>
    </source>
</evidence>